<gene>
    <name evidence="2" type="primary">BnaC04g19850D</name>
    <name evidence="1" type="ORF">DARMORV10_C04P28860.1</name>
    <name evidence="2" type="ORF">GSBRNA2T00000533001</name>
</gene>
<reference evidence="1" key="3">
    <citation type="submission" date="2021-01" db="EMBL/GenBank/DDBJ databases">
        <authorList>
            <consortium name="Genoscope - CEA"/>
            <person name="William W."/>
        </authorList>
    </citation>
    <scope>NUCLEOTIDE SEQUENCE</scope>
</reference>
<sequence>MVHVKVLYTWKQYNFVSRETLEIILSDERICFDLVDFQLVMSETLQACFLIDVVGEVVELGELETIQCSGKPRRKLEFHLQDIKSDPPNILNYRFISFLGLQILLLKG</sequence>
<evidence type="ECO:0000313" key="3">
    <source>
        <dbReference type="Proteomes" id="UP000028999"/>
    </source>
</evidence>
<dbReference type="PaxDb" id="3708-A0A078F5K4"/>
<dbReference type="OMA" id="RICFDLV"/>
<organism evidence="2 3">
    <name type="scientific">Brassica napus</name>
    <name type="common">Rape</name>
    <dbReference type="NCBI Taxonomy" id="3708"/>
    <lineage>
        <taxon>Eukaryota</taxon>
        <taxon>Viridiplantae</taxon>
        <taxon>Streptophyta</taxon>
        <taxon>Embryophyta</taxon>
        <taxon>Tracheophyta</taxon>
        <taxon>Spermatophyta</taxon>
        <taxon>Magnoliopsida</taxon>
        <taxon>eudicotyledons</taxon>
        <taxon>Gunneridae</taxon>
        <taxon>Pentapetalae</taxon>
        <taxon>rosids</taxon>
        <taxon>malvids</taxon>
        <taxon>Brassicales</taxon>
        <taxon>Brassicaceae</taxon>
        <taxon>Brassiceae</taxon>
        <taxon>Brassica</taxon>
    </lineage>
</organism>
<dbReference type="Gramene" id="CDY08676">
    <property type="protein sequence ID" value="CDY08676"/>
    <property type="gene ID" value="GSBRNA2T00000533001"/>
</dbReference>
<dbReference type="EMBL" id="LK031987">
    <property type="protein sequence ID" value="CDY08676.1"/>
    <property type="molecule type" value="Genomic_DNA"/>
</dbReference>
<keyword evidence="3" id="KW-1185">Reference proteome</keyword>
<dbReference type="Gene3D" id="2.40.50.140">
    <property type="entry name" value="Nucleic acid-binding proteins"/>
    <property type="match status" value="1"/>
</dbReference>
<dbReference type="Proteomes" id="UP000028999">
    <property type="component" value="Unassembled WGS sequence"/>
</dbReference>
<dbReference type="InterPro" id="IPR012340">
    <property type="entry name" value="NA-bd_OB-fold"/>
</dbReference>
<dbReference type="Proteomes" id="UP001295469">
    <property type="component" value="Chromosome C04"/>
</dbReference>
<reference evidence="2 3" key="1">
    <citation type="journal article" date="2014" name="Science">
        <title>Plant genetics. Early allopolyploid evolution in the post-Neolithic Brassica napus oilseed genome.</title>
        <authorList>
            <person name="Chalhoub B."/>
            <person name="Denoeud F."/>
            <person name="Liu S."/>
            <person name="Parkin I.A."/>
            <person name="Tang H."/>
            <person name="Wang X."/>
            <person name="Chiquet J."/>
            <person name="Belcram H."/>
            <person name="Tong C."/>
            <person name="Samans B."/>
            <person name="Correa M."/>
            <person name="Da Silva C."/>
            <person name="Just J."/>
            <person name="Falentin C."/>
            <person name="Koh C.S."/>
            <person name="Le Clainche I."/>
            <person name="Bernard M."/>
            <person name="Bento P."/>
            <person name="Noel B."/>
            <person name="Labadie K."/>
            <person name="Alberti A."/>
            <person name="Charles M."/>
            <person name="Arnaud D."/>
            <person name="Guo H."/>
            <person name="Daviaud C."/>
            <person name="Alamery S."/>
            <person name="Jabbari K."/>
            <person name="Zhao M."/>
            <person name="Edger P.P."/>
            <person name="Chelaifa H."/>
            <person name="Tack D."/>
            <person name="Lassalle G."/>
            <person name="Mestiri I."/>
            <person name="Schnel N."/>
            <person name="Le Paslier M.C."/>
            <person name="Fan G."/>
            <person name="Renault V."/>
            <person name="Bayer P.E."/>
            <person name="Golicz A.A."/>
            <person name="Manoli S."/>
            <person name="Lee T.H."/>
            <person name="Thi V.H."/>
            <person name="Chalabi S."/>
            <person name="Hu Q."/>
            <person name="Fan C."/>
            <person name="Tollenaere R."/>
            <person name="Lu Y."/>
            <person name="Battail C."/>
            <person name="Shen J."/>
            <person name="Sidebottom C.H."/>
            <person name="Wang X."/>
            <person name="Canaguier A."/>
            <person name="Chauveau A."/>
            <person name="Berard A."/>
            <person name="Deniot G."/>
            <person name="Guan M."/>
            <person name="Liu Z."/>
            <person name="Sun F."/>
            <person name="Lim Y.P."/>
            <person name="Lyons E."/>
            <person name="Town C.D."/>
            <person name="Bancroft I."/>
            <person name="Wang X."/>
            <person name="Meng J."/>
            <person name="Ma J."/>
            <person name="Pires J.C."/>
            <person name="King G.J."/>
            <person name="Brunel D."/>
            <person name="Delourme R."/>
            <person name="Renard M."/>
            <person name="Aury J.M."/>
            <person name="Adams K.L."/>
            <person name="Batley J."/>
            <person name="Snowdon R.J."/>
            <person name="Tost J."/>
            <person name="Edwards D."/>
            <person name="Zhou Y."/>
            <person name="Hua W."/>
            <person name="Sharpe A.G."/>
            <person name="Paterson A.H."/>
            <person name="Guan C."/>
            <person name="Wincker P."/>
        </authorList>
    </citation>
    <scope>NUCLEOTIDE SEQUENCE [LARGE SCALE GENOMIC DNA]</scope>
    <source>
        <strain evidence="3">cv. Darmor-bzh</strain>
    </source>
</reference>
<evidence type="ECO:0000313" key="2">
    <source>
        <dbReference type="EMBL" id="CDY08676.1"/>
    </source>
</evidence>
<reference evidence="2" key="2">
    <citation type="submission" date="2014-06" db="EMBL/GenBank/DDBJ databases">
        <authorList>
            <person name="Genoscope - CEA"/>
        </authorList>
    </citation>
    <scope>NUCLEOTIDE SEQUENCE</scope>
</reference>
<dbReference type="STRING" id="3708.A0A078F5K4"/>
<dbReference type="EMBL" id="HG994368">
    <property type="protein sequence ID" value="CAF1840180.1"/>
    <property type="molecule type" value="Genomic_DNA"/>
</dbReference>
<name>A0A078F5K4_BRANA</name>
<evidence type="ECO:0000313" key="1">
    <source>
        <dbReference type="EMBL" id="CAF1840180.1"/>
    </source>
</evidence>
<proteinExistence type="predicted"/>
<accession>A0A078F5K4</accession>
<dbReference type="AlphaFoldDB" id="A0A078F5K4"/>
<protein>
    <submittedName>
        <fullName evidence="1">(rape) hypothetical protein</fullName>
    </submittedName>
    <submittedName>
        <fullName evidence="2">BnaC04g19850D protein</fullName>
    </submittedName>
</protein>